<comment type="similarity">
    <text evidence="2">Belongs to the polyprenol kinase family.</text>
</comment>
<accession>E1ZF78</accession>
<protein>
    <recommendedName>
        <fullName evidence="15">phytol kinase</fullName>
        <ecNumber evidence="15">2.7.1.182</ecNumber>
    </recommendedName>
</protein>
<evidence type="ECO:0000256" key="16">
    <source>
        <dbReference type="ARBA" id="ARBA00048889"/>
    </source>
</evidence>
<dbReference type="Pfam" id="PF01753">
    <property type="entry name" value="zf-MYND"/>
    <property type="match status" value="1"/>
</dbReference>
<evidence type="ECO:0000256" key="14">
    <source>
        <dbReference type="ARBA" id="ARBA00024015"/>
    </source>
</evidence>
<dbReference type="PANTHER" id="PTHR32523:SF8">
    <property type="entry name" value="DOLICHOL KINASE"/>
    <property type="match status" value="1"/>
</dbReference>
<keyword evidence="10" id="KW-0862">Zinc</keyword>
<feature type="domain" description="MYND-type" evidence="19">
    <location>
        <begin position="633"/>
        <end position="675"/>
    </location>
</feature>
<dbReference type="KEGG" id="cvr:CHLNCDRAFT_133779"/>
<dbReference type="SUPFAM" id="SSF144232">
    <property type="entry name" value="HIT/MYND zinc finger-like"/>
    <property type="match status" value="1"/>
</dbReference>
<comment type="pathway">
    <text evidence="14">Cofactor biosynthesis; tocopherol biosynthesis.</text>
</comment>
<dbReference type="GeneID" id="17355108"/>
<keyword evidence="7" id="KW-0479">Metal-binding</keyword>
<keyword evidence="5" id="KW-0808">Transferase</keyword>
<organism evidence="21">
    <name type="scientific">Chlorella variabilis</name>
    <name type="common">Green alga</name>
    <dbReference type="NCBI Taxonomy" id="554065"/>
    <lineage>
        <taxon>Eukaryota</taxon>
        <taxon>Viridiplantae</taxon>
        <taxon>Chlorophyta</taxon>
        <taxon>core chlorophytes</taxon>
        <taxon>Trebouxiophyceae</taxon>
        <taxon>Chlorellales</taxon>
        <taxon>Chlorellaceae</taxon>
        <taxon>Chlorella clade</taxon>
        <taxon>Chlorella</taxon>
    </lineage>
</organism>
<keyword evidence="8 17" id="KW-0863">Zinc-finger</keyword>
<keyword evidence="4" id="KW-0934">Plastid</keyword>
<dbReference type="STRING" id="554065.E1ZF78"/>
<keyword evidence="11" id="KW-0809">Transit peptide</keyword>
<keyword evidence="3" id="KW-0150">Chloroplast</keyword>
<evidence type="ECO:0000256" key="5">
    <source>
        <dbReference type="ARBA" id="ARBA00022679"/>
    </source>
</evidence>
<evidence type="ECO:0000256" key="13">
    <source>
        <dbReference type="ARBA" id="ARBA00023136"/>
    </source>
</evidence>
<evidence type="ECO:0000256" key="18">
    <source>
        <dbReference type="SAM" id="MobiDB-lite"/>
    </source>
</evidence>
<keyword evidence="9" id="KW-0418">Kinase</keyword>
<dbReference type="InterPro" id="IPR002893">
    <property type="entry name" value="Znf_MYND"/>
</dbReference>
<dbReference type="Gene3D" id="6.10.140.2220">
    <property type="match status" value="1"/>
</dbReference>
<dbReference type="EC" id="2.7.1.182" evidence="15"/>
<evidence type="ECO:0000256" key="4">
    <source>
        <dbReference type="ARBA" id="ARBA00022640"/>
    </source>
</evidence>
<dbReference type="EMBL" id="GL433844">
    <property type="protein sequence ID" value="EFN55453.1"/>
    <property type="molecule type" value="Genomic_DNA"/>
</dbReference>
<dbReference type="RefSeq" id="XP_005847555.1">
    <property type="nucleotide sequence ID" value="XM_005847493.1"/>
</dbReference>
<evidence type="ECO:0000256" key="17">
    <source>
        <dbReference type="PROSITE-ProRule" id="PRU00134"/>
    </source>
</evidence>
<evidence type="ECO:0000256" key="15">
    <source>
        <dbReference type="ARBA" id="ARBA00039024"/>
    </source>
</evidence>
<keyword evidence="21" id="KW-1185">Reference proteome</keyword>
<feature type="region of interest" description="Disordered" evidence="18">
    <location>
        <begin position="539"/>
        <end position="568"/>
    </location>
</feature>
<evidence type="ECO:0000256" key="10">
    <source>
        <dbReference type="ARBA" id="ARBA00022833"/>
    </source>
</evidence>
<evidence type="ECO:0000256" key="3">
    <source>
        <dbReference type="ARBA" id="ARBA00022528"/>
    </source>
</evidence>
<dbReference type="OrthoDB" id="547758at2759"/>
<gene>
    <name evidence="20" type="ORF">CHLNCDRAFT_133779</name>
</gene>
<sequence>MDELRGNEEWPTAAASALSALIGPLSHFSTALAAALPAAVHLAATCGPLAAPTKTSLLACASAATVLTVLLRAVDGGRVRLSEADALRLGAAGITPLHTLPALMHVALVGCDLATRGNLDPFVNHFECCCDAVVNLAADDATPETQAWEAVQSSEAALQAKLAQLLTDCLAAAGRADVQGAPARYRLCLGLLGLPCLRRTRQQRDAWDAALRATAGLLRLLPEAVPAMPPAEGTQLVIVAIDTLAILLQDVGAEQASAEAARQAQLRMAAAAVRQLGGGALQDVLRLLACAAAAAPGASPAGSAELQAAAQLLWTTYQPGFQDFMLDLAKGLNCLHRHFATPGPLDSNADCAAFSVLTPLHGVFLAPVPSCVHRLSVLAVPPSEATRRLQCLAVCYLEALAAHPGLLDAQPGLPEINVNVSQHFTMLRCLLSSPARADLLLANHAGPLALLAAAEGILCLCATRAVISIGQLLGTWPHLAPLLLQRRSLLRLLCQLGAKPPAEIDRAYPVADPDMYQTTSDMLQAVFVQLAACVKESGGGGGGGGIGERPAPLSRQQEQQQEQEQGAAAETTAVAALRRCDPERMGRAELARLLLAYADSDSCMPLPEAPMTPEVAVQRARALALRSCANPRCTNLSGPSEAALRGRRCGGCGVVRYCSEACSHADWRAGHRAACRLLLRQQQEAGSEGAPRPAG</sequence>
<dbReference type="GO" id="GO:0016020">
    <property type="term" value="C:membrane"/>
    <property type="evidence" value="ECO:0007669"/>
    <property type="project" value="UniProtKB-SubCell"/>
</dbReference>
<name>E1ZF78_CHLVA</name>
<reference evidence="20 21" key="1">
    <citation type="journal article" date="2010" name="Plant Cell">
        <title>The Chlorella variabilis NC64A genome reveals adaptation to photosymbiosis, coevolution with viruses, and cryptic sex.</title>
        <authorList>
            <person name="Blanc G."/>
            <person name="Duncan G."/>
            <person name="Agarkova I."/>
            <person name="Borodovsky M."/>
            <person name="Gurnon J."/>
            <person name="Kuo A."/>
            <person name="Lindquist E."/>
            <person name="Lucas S."/>
            <person name="Pangilinan J."/>
            <person name="Polle J."/>
            <person name="Salamov A."/>
            <person name="Terry A."/>
            <person name="Yamada T."/>
            <person name="Dunigan D.D."/>
            <person name="Grigoriev I.V."/>
            <person name="Claverie J.M."/>
            <person name="Van Etten J.L."/>
        </authorList>
    </citation>
    <scope>NUCLEOTIDE SEQUENCE [LARGE SCALE GENOMIC DNA]</scope>
    <source>
        <strain evidence="20 21">NC64A</strain>
    </source>
</reference>
<evidence type="ECO:0000256" key="7">
    <source>
        <dbReference type="ARBA" id="ARBA00022723"/>
    </source>
</evidence>
<keyword evidence="12" id="KW-1133">Transmembrane helix</keyword>
<dbReference type="InParanoid" id="E1ZF78"/>
<dbReference type="PROSITE" id="PS50865">
    <property type="entry name" value="ZF_MYND_2"/>
    <property type="match status" value="1"/>
</dbReference>
<evidence type="ECO:0000256" key="9">
    <source>
        <dbReference type="ARBA" id="ARBA00022777"/>
    </source>
</evidence>
<evidence type="ECO:0000256" key="8">
    <source>
        <dbReference type="ARBA" id="ARBA00022771"/>
    </source>
</evidence>
<evidence type="ECO:0000256" key="12">
    <source>
        <dbReference type="ARBA" id="ARBA00022989"/>
    </source>
</evidence>
<proteinExistence type="inferred from homology"/>
<evidence type="ECO:0000259" key="19">
    <source>
        <dbReference type="PROSITE" id="PS50865"/>
    </source>
</evidence>
<comment type="catalytic activity">
    <reaction evidence="16">
        <text>phytol + CTP = phytyl phosphate + CDP + H(+)</text>
        <dbReference type="Rhea" id="RHEA:38055"/>
        <dbReference type="ChEBI" id="CHEBI:15378"/>
        <dbReference type="ChEBI" id="CHEBI:17327"/>
        <dbReference type="ChEBI" id="CHEBI:37563"/>
        <dbReference type="ChEBI" id="CHEBI:58069"/>
        <dbReference type="ChEBI" id="CHEBI:75483"/>
        <dbReference type="EC" id="2.7.1.182"/>
    </reaction>
</comment>
<evidence type="ECO:0000256" key="6">
    <source>
        <dbReference type="ARBA" id="ARBA00022692"/>
    </source>
</evidence>
<dbReference type="InterPro" id="IPR039606">
    <property type="entry name" value="Phytol/farnesol_kinase"/>
</dbReference>
<keyword evidence="13" id="KW-0472">Membrane</keyword>
<dbReference type="GO" id="GO:0008270">
    <property type="term" value="F:zinc ion binding"/>
    <property type="evidence" value="ECO:0007669"/>
    <property type="project" value="UniProtKB-KW"/>
</dbReference>
<evidence type="ECO:0000256" key="1">
    <source>
        <dbReference type="ARBA" id="ARBA00004508"/>
    </source>
</evidence>
<dbReference type="Proteomes" id="UP000008141">
    <property type="component" value="Unassembled WGS sequence"/>
</dbReference>
<comment type="subcellular location">
    <subcellularLocation>
        <location evidence="1">Plastid</location>
        <location evidence="1">Chloroplast membrane</location>
        <topology evidence="1">Multi-pass membrane protein</topology>
    </subcellularLocation>
</comment>
<dbReference type="GO" id="GO:0010276">
    <property type="term" value="F:phytol kinase activity"/>
    <property type="evidence" value="ECO:0007669"/>
    <property type="project" value="UniProtKB-EC"/>
</dbReference>
<evidence type="ECO:0000313" key="21">
    <source>
        <dbReference type="Proteomes" id="UP000008141"/>
    </source>
</evidence>
<keyword evidence="6" id="KW-0812">Transmembrane</keyword>
<dbReference type="PANTHER" id="PTHR32523">
    <property type="entry name" value="PHYTOL KINASE 1, CHLOROPLASTIC"/>
    <property type="match status" value="1"/>
</dbReference>
<evidence type="ECO:0000313" key="20">
    <source>
        <dbReference type="EMBL" id="EFN55453.1"/>
    </source>
</evidence>
<dbReference type="AlphaFoldDB" id="E1ZF78"/>
<evidence type="ECO:0000256" key="11">
    <source>
        <dbReference type="ARBA" id="ARBA00022946"/>
    </source>
</evidence>
<evidence type="ECO:0000256" key="2">
    <source>
        <dbReference type="ARBA" id="ARBA00010794"/>
    </source>
</evidence>
<feature type="compositionally biased region" description="Low complexity" evidence="18">
    <location>
        <begin position="556"/>
        <end position="568"/>
    </location>
</feature>
<dbReference type="GO" id="GO:0009507">
    <property type="term" value="C:chloroplast"/>
    <property type="evidence" value="ECO:0007669"/>
    <property type="project" value="UniProtKB-SubCell"/>
</dbReference>